<evidence type="ECO:0000256" key="1">
    <source>
        <dbReference type="SAM" id="Coils"/>
    </source>
</evidence>
<reference evidence="2 3" key="1">
    <citation type="submission" date="2018-06" db="EMBL/GenBank/DDBJ databases">
        <authorList>
            <consortium name="Pathogen Informatics"/>
            <person name="Doyle S."/>
        </authorList>
    </citation>
    <scope>NUCLEOTIDE SEQUENCE [LARGE SCALE GENOMIC DNA]</scope>
    <source>
        <strain evidence="2 3">NCTC1659</strain>
    </source>
</reference>
<dbReference type="AlphaFoldDB" id="A0A377HUZ2"/>
<gene>
    <name evidence="2" type="ORF">NCTC1659_01382</name>
</gene>
<evidence type="ECO:0000313" key="3">
    <source>
        <dbReference type="Proteomes" id="UP000254329"/>
    </source>
</evidence>
<feature type="coiled-coil region" evidence="1">
    <location>
        <begin position="80"/>
        <end position="114"/>
    </location>
</feature>
<protein>
    <submittedName>
        <fullName evidence="2">NinG recombination protein</fullName>
    </submittedName>
</protein>
<dbReference type="STRING" id="733.B0186_04095"/>
<name>A0A377HUZ2_9PAST</name>
<organism evidence="2 3">
    <name type="scientific">Canicola haemoglobinophilus</name>
    <dbReference type="NCBI Taxonomy" id="733"/>
    <lineage>
        <taxon>Bacteria</taxon>
        <taxon>Pseudomonadati</taxon>
        <taxon>Pseudomonadota</taxon>
        <taxon>Gammaproteobacteria</taxon>
        <taxon>Pasteurellales</taxon>
        <taxon>Pasteurellaceae</taxon>
        <taxon>Canicola</taxon>
    </lineage>
</organism>
<keyword evidence="3" id="KW-1185">Reference proteome</keyword>
<dbReference type="EMBL" id="UGHF01000001">
    <property type="protein sequence ID" value="STO60110.1"/>
    <property type="molecule type" value="Genomic_DNA"/>
</dbReference>
<accession>A0A377HUZ2</accession>
<dbReference type="Pfam" id="PF05766">
    <property type="entry name" value="NinG"/>
    <property type="match status" value="1"/>
</dbReference>
<dbReference type="InterPro" id="IPR008713">
    <property type="entry name" value="Phage_lambda_NinG"/>
</dbReference>
<evidence type="ECO:0000313" key="2">
    <source>
        <dbReference type="EMBL" id="STO60110.1"/>
    </source>
</evidence>
<keyword evidence="1" id="KW-0175">Coiled coil</keyword>
<dbReference type="Proteomes" id="UP000254329">
    <property type="component" value="Unassembled WGS sequence"/>
</dbReference>
<proteinExistence type="predicted"/>
<sequence>MIIHTKYTQCKSYLFKKRKIHNIKFIKVCFELQLICFYIGGEMSFGRNKPFNRKCKICGNKFKTNFSNVQWCSAECGVALAKIKVDKEREKARLKREKEDKARIKAVKERLKSRAEWLADLQKVFNQFIRLRDKDLPCISCGRYHQGQWHAGHYRSVGACPELRFDEMNVHKQCSVCNNYKSGNLTEYRLNLIRKIGEAEVERLDRKDHPPLKLSVDEIKALIKVYKAKVRELQDGR</sequence>